<gene>
    <name evidence="2" type="ORF">NW762_011139</name>
</gene>
<evidence type="ECO:0000313" key="3">
    <source>
        <dbReference type="Proteomes" id="UP001152049"/>
    </source>
</evidence>
<sequence length="296" mass="33352">MLDEISTLATECLGLFQLSLQKSPESPRSDANDLDLKNLKKLADEHTRFSQWVVAASALEKGPESLEYRLKDASHIRLRIINLIQRVEQLLRDLLNIMQGDSTPWDQLSSEEDSSCDEISRESPGSELAQTVLHISRSVEDLLDLKIAIRDPAPHDMMIRDQFSWPLSFELEDNTPYLQDEYPTIDRDLARRLNAAVSARRRYFKYRQAIDSDETIVGKLSIQDEVAVSASEPHKTSDKLVGGAQAADTDFDTSDTTTAAGEIKLPPLPKPARSGNAFTCPYCRIMMRISSVTEWR</sequence>
<keyword evidence="3" id="KW-1185">Reference proteome</keyword>
<protein>
    <submittedName>
        <fullName evidence="2">Uncharacterized protein</fullName>
    </submittedName>
</protein>
<dbReference type="EMBL" id="JAOQAZ010000027">
    <property type="protein sequence ID" value="KAJ4251842.1"/>
    <property type="molecule type" value="Genomic_DNA"/>
</dbReference>
<dbReference type="Proteomes" id="UP001152049">
    <property type="component" value="Unassembled WGS sequence"/>
</dbReference>
<evidence type="ECO:0000313" key="2">
    <source>
        <dbReference type="EMBL" id="KAJ4251842.1"/>
    </source>
</evidence>
<accession>A0A9W8RPT5</accession>
<name>A0A9W8RPT5_9HYPO</name>
<dbReference type="PANTHER" id="PTHR35391">
    <property type="entry name" value="C2H2-TYPE DOMAIN-CONTAINING PROTEIN-RELATED"/>
    <property type="match status" value="1"/>
</dbReference>
<organism evidence="2 3">
    <name type="scientific">Fusarium torreyae</name>
    <dbReference type="NCBI Taxonomy" id="1237075"/>
    <lineage>
        <taxon>Eukaryota</taxon>
        <taxon>Fungi</taxon>
        <taxon>Dikarya</taxon>
        <taxon>Ascomycota</taxon>
        <taxon>Pezizomycotina</taxon>
        <taxon>Sordariomycetes</taxon>
        <taxon>Hypocreomycetidae</taxon>
        <taxon>Hypocreales</taxon>
        <taxon>Nectriaceae</taxon>
        <taxon>Fusarium</taxon>
    </lineage>
</organism>
<feature type="compositionally biased region" description="Low complexity" evidence="1">
    <location>
        <begin position="244"/>
        <end position="260"/>
    </location>
</feature>
<feature type="region of interest" description="Disordered" evidence="1">
    <location>
        <begin position="237"/>
        <end position="263"/>
    </location>
</feature>
<dbReference type="AlphaFoldDB" id="A0A9W8RPT5"/>
<dbReference type="PANTHER" id="PTHR35391:SF5">
    <property type="entry name" value="DUF6590 DOMAIN-CONTAINING PROTEIN"/>
    <property type="match status" value="1"/>
</dbReference>
<evidence type="ECO:0000256" key="1">
    <source>
        <dbReference type="SAM" id="MobiDB-lite"/>
    </source>
</evidence>
<comment type="caution">
    <text evidence="2">The sequence shown here is derived from an EMBL/GenBank/DDBJ whole genome shotgun (WGS) entry which is preliminary data.</text>
</comment>
<proteinExistence type="predicted"/>
<dbReference type="OrthoDB" id="6133115at2759"/>
<reference evidence="2" key="1">
    <citation type="submission" date="2022-09" db="EMBL/GenBank/DDBJ databases">
        <title>Fusarium specimens isolated from Avocado Roots.</title>
        <authorList>
            <person name="Stajich J."/>
            <person name="Roper C."/>
            <person name="Heimlech-Rivalta G."/>
        </authorList>
    </citation>
    <scope>NUCLEOTIDE SEQUENCE</scope>
    <source>
        <strain evidence="2">CF00136</strain>
    </source>
</reference>